<dbReference type="AlphaFoldDB" id="A0AA86VG49"/>
<dbReference type="EMBL" id="OY731403">
    <property type="protein sequence ID" value="CAJ1961824.1"/>
    <property type="molecule type" value="Genomic_DNA"/>
</dbReference>
<evidence type="ECO:0000313" key="1">
    <source>
        <dbReference type="EMBL" id="CAJ1961824.1"/>
    </source>
</evidence>
<feature type="non-terminal residue" evidence="1">
    <location>
        <position position="126"/>
    </location>
</feature>
<accession>A0AA86VG49</accession>
<sequence>MSLTLNILEMKQKVAIQLSFFPNDHTLALEDACIGRLRPYALSSLYAKPWHGNGTDVKKRIPTRDHAWRSLFSSSESLISLMPLCLGQTDRKLGRKLGLQSHQTTLATEVDLPESLGVMTLLDYYE</sequence>
<keyword evidence="2" id="KW-1185">Reference proteome</keyword>
<gene>
    <name evidence="1" type="ORF">AYBTSS11_LOCUS18923</name>
</gene>
<dbReference type="Gramene" id="rna-AYBTSS11_LOCUS18923">
    <property type="protein sequence ID" value="CAJ1961824.1"/>
    <property type="gene ID" value="gene-AYBTSS11_LOCUS18923"/>
</dbReference>
<proteinExistence type="predicted"/>
<dbReference type="Proteomes" id="UP001189624">
    <property type="component" value="Chromosome 6"/>
</dbReference>
<name>A0AA86VG49_9FABA</name>
<evidence type="ECO:0000313" key="2">
    <source>
        <dbReference type="Proteomes" id="UP001189624"/>
    </source>
</evidence>
<organism evidence="1 2">
    <name type="scientific">Sphenostylis stenocarpa</name>
    <dbReference type="NCBI Taxonomy" id="92480"/>
    <lineage>
        <taxon>Eukaryota</taxon>
        <taxon>Viridiplantae</taxon>
        <taxon>Streptophyta</taxon>
        <taxon>Embryophyta</taxon>
        <taxon>Tracheophyta</taxon>
        <taxon>Spermatophyta</taxon>
        <taxon>Magnoliopsida</taxon>
        <taxon>eudicotyledons</taxon>
        <taxon>Gunneridae</taxon>
        <taxon>Pentapetalae</taxon>
        <taxon>rosids</taxon>
        <taxon>fabids</taxon>
        <taxon>Fabales</taxon>
        <taxon>Fabaceae</taxon>
        <taxon>Papilionoideae</taxon>
        <taxon>50 kb inversion clade</taxon>
        <taxon>NPAAA clade</taxon>
        <taxon>indigoferoid/millettioid clade</taxon>
        <taxon>Phaseoleae</taxon>
        <taxon>Sphenostylis</taxon>
    </lineage>
</organism>
<protein>
    <submittedName>
        <fullName evidence="1">Uncharacterized protein</fullName>
    </submittedName>
</protein>
<reference evidence="1" key="1">
    <citation type="submission" date="2023-10" db="EMBL/GenBank/DDBJ databases">
        <authorList>
            <person name="Domelevo Entfellner J.-B."/>
        </authorList>
    </citation>
    <scope>NUCLEOTIDE SEQUENCE</scope>
</reference>